<dbReference type="PANTHER" id="PTHR24171">
    <property type="entry name" value="ANKYRIN REPEAT DOMAIN-CONTAINING PROTEIN 39-RELATED"/>
    <property type="match status" value="1"/>
</dbReference>
<keyword evidence="1" id="KW-0677">Repeat</keyword>
<dbReference type="InterPro" id="IPR036770">
    <property type="entry name" value="Ankyrin_rpt-contain_sf"/>
</dbReference>
<evidence type="ECO:0000256" key="3">
    <source>
        <dbReference type="PROSITE-ProRule" id="PRU00023"/>
    </source>
</evidence>
<dbReference type="EMBL" id="HBHJ01019398">
    <property type="protein sequence ID" value="CAD9694502.1"/>
    <property type="molecule type" value="Transcribed_RNA"/>
</dbReference>
<dbReference type="PROSITE" id="PS50297">
    <property type="entry name" value="ANK_REP_REGION"/>
    <property type="match status" value="1"/>
</dbReference>
<dbReference type="AlphaFoldDB" id="A0A7S2SAJ8"/>
<evidence type="ECO:0000256" key="2">
    <source>
        <dbReference type="ARBA" id="ARBA00023043"/>
    </source>
</evidence>
<feature type="repeat" description="ANK" evidence="3">
    <location>
        <begin position="51"/>
        <end position="83"/>
    </location>
</feature>
<proteinExistence type="predicted"/>
<evidence type="ECO:0000256" key="1">
    <source>
        <dbReference type="ARBA" id="ARBA00022737"/>
    </source>
</evidence>
<gene>
    <name evidence="4" type="ORF">RMAR1173_LOCUS12832</name>
</gene>
<keyword evidence="2 3" id="KW-0040">ANK repeat</keyword>
<sequence length="135" mass="14282">MGSGSSTVAQLKTSLQCKEFRLVEAAARGDMATVQHLLDAQTNPNARHPATGWTALHYASKRGDDAMIKLLLQYNAQPLVETTVSGLTPLDIAASRDNTEAVSLMFQGLSVPSPTAAASVFQAQSHDNCALTPQS</sequence>
<dbReference type="Pfam" id="PF12796">
    <property type="entry name" value="Ank_2"/>
    <property type="match status" value="1"/>
</dbReference>
<dbReference type="SMART" id="SM00248">
    <property type="entry name" value="ANK"/>
    <property type="match status" value="3"/>
</dbReference>
<accession>A0A7S2SAJ8</accession>
<evidence type="ECO:0000313" key="4">
    <source>
        <dbReference type="EMBL" id="CAD9694502.1"/>
    </source>
</evidence>
<dbReference type="PROSITE" id="PS50088">
    <property type="entry name" value="ANK_REPEAT"/>
    <property type="match status" value="1"/>
</dbReference>
<dbReference type="SUPFAM" id="SSF48403">
    <property type="entry name" value="Ankyrin repeat"/>
    <property type="match status" value="1"/>
</dbReference>
<name>A0A7S2SAJ8_9STRA</name>
<dbReference type="Gene3D" id="1.25.40.20">
    <property type="entry name" value="Ankyrin repeat-containing domain"/>
    <property type="match status" value="1"/>
</dbReference>
<dbReference type="InterPro" id="IPR002110">
    <property type="entry name" value="Ankyrin_rpt"/>
</dbReference>
<reference evidence="4" key="1">
    <citation type="submission" date="2021-01" db="EMBL/GenBank/DDBJ databases">
        <authorList>
            <person name="Corre E."/>
            <person name="Pelletier E."/>
            <person name="Niang G."/>
            <person name="Scheremetjew M."/>
            <person name="Finn R."/>
            <person name="Kale V."/>
            <person name="Holt S."/>
            <person name="Cochrane G."/>
            <person name="Meng A."/>
            <person name="Brown T."/>
            <person name="Cohen L."/>
        </authorList>
    </citation>
    <scope>NUCLEOTIDE SEQUENCE</scope>
    <source>
        <strain evidence="4">CCMP1243</strain>
    </source>
</reference>
<protein>
    <submittedName>
        <fullName evidence="4">Uncharacterized protein</fullName>
    </submittedName>
</protein>
<organism evidence="4">
    <name type="scientific">Rhizochromulina marina</name>
    <dbReference type="NCBI Taxonomy" id="1034831"/>
    <lineage>
        <taxon>Eukaryota</taxon>
        <taxon>Sar</taxon>
        <taxon>Stramenopiles</taxon>
        <taxon>Ochrophyta</taxon>
        <taxon>Dictyochophyceae</taxon>
        <taxon>Rhizochromulinales</taxon>
        <taxon>Rhizochromulina</taxon>
    </lineage>
</organism>